<dbReference type="Pfam" id="PF00355">
    <property type="entry name" value="Rieske"/>
    <property type="match status" value="1"/>
</dbReference>
<evidence type="ECO:0000256" key="1">
    <source>
        <dbReference type="ARBA" id="ARBA00001962"/>
    </source>
</evidence>
<dbReference type="CDD" id="cd08880">
    <property type="entry name" value="RHO_alpha_C_ahdA1c-like"/>
    <property type="match status" value="1"/>
</dbReference>
<evidence type="ECO:0000256" key="2">
    <source>
        <dbReference type="ARBA" id="ARBA00008751"/>
    </source>
</evidence>
<evidence type="ECO:0000256" key="3">
    <source>
        <dbReference type="ARBA" id="ARBA00022714"/>
    </source>
</evidence>
<dbReference type="EMBL" id="JAVDXT010000002">
    <property type="protein sequence ID" value="MDR7377903.1"/>
    <property type="molecule type" value="Genomic_DNA"/>
</dbReference>
<dbReference type="GO" id="GO:0018618">
    <property type="term" value="F:anthranilate 1,2-dioxygenase (deaminating, decarboxylating) activity"/>
    <property type="evidence" value="ECO:0007669"/>
    <property type="project" value="UniProtKB-EC"/>
</dbReference>
<dbReference type="SUPFAM" id="SSF50022">
    <property type="entry name" value="ISP domain"/>
    <property type="match status" value="1"/>
</dbReference>
<evidence type="ECO:0000256" key="6">
    <source>
        <dbReference type="ARBA" id="ARBA00023004"/>
    </source>
</evidence>
<dbReference type="PRINTS" id="PR00090">
    <property type="entry name" value="RNGDIOXGNASE"/>
</dbReference>
<keyword evidence="7" id="KW-0411">Iron-sulfur</keyword>
<keyword evidence="8" id="KW-0520">NAD</keyword>
<dbReference type="NCBIfam" id="NF041684">
    <property type="entry name" value="ant_diox_AndAc"/>
    <property type="match status" value="1"/>
</dbReference>
<evidence type="ECO:0000256" key="7">
    <source>
        <dbReference type="ARBA" id="ARBA00023014"/>
    </source>
</evidence>
<evidence type="ECO:0000313" key="11">
    <source>
        <dbReference type="Proteomes" id="UP001180487"/>
    </source>
</evidence>
<dbReference type="InterPro" id="IPR017941">
    <property type="entry name" value="Rieske_2Fe-2S"/>
</dbReference>
<dbReference type="InterPro" id="IPR043264">
    <property type="entry name" value="AhdA1c-like_alpha_C"/>
</dbReference>
<accession>A0ABU2C992</accession>
<keyword evidence="6" id="KW-0408">Iron</keyword>
<dbReference type="Gene3D" id="2.102.10.10">
    <property type="entry name" value="Rieske [2Fe-2S] iron-sulphur domain"/>
    <property type="match status" value="1"/>
</dbReference>
<name>A0ABU2C992_9BURK</name>
<dbReference type="PANTHER" id="PTHR43756">
    <property type="entry name" value="CHOLINE MONOOXYGENASE, CHLOROPLASTIC"/>
    <property type="match status" value="1"/>
</dbReference>
<dbReference type="Gene3D" id="3.90.380.10">
    <property type="entry name" value="Naphthalene 1,2-dioxygenase Alpha Subunit, Chain A, domain 1"/>
    <property type="match status" value="1"/>
</dbReference>
<keyword evidence="11" id="KW-1185">Reference proteome</keyword>
<sequence>MSDATLEAPIAFHPRPDKASQRPVLFPQPDGAEVPYQVFSSQEVYDREQERIFRGPVWSFLGLEAEIPNVGDFKSTFIGDTPVVVTRTAEGLACWVNRCAHRGAMVCREKRGNAASHTCVYHQWSFAANGDLQGVPFRRGQKGMVGMPKDFRPQEHNLHKLRVDSYKGLLFATFRDDTPPLPDYLGAEMRPWIDRIFHKPIVYLGCTRQYSKSNWKLYFENVKDPYHASLLHLFHTTFNIFRVGMKARSIPDASHGLHSIITVTKPEVDTDTAAAYSAQNIRSMDEGFALEDPALLGQIQEFDEMTTNHIQPIFPQLVVQQIHNTLVARQLLPKGPGNFELVFHFFGYADDTPEMRELRMLQANLVGPAGYISMEDTEATELVQRGTVRDGDKHSYIAMAREAPEQMDTVITENLIRRFWVGYQKLMGY</sequence>
<evidence type="ECO:0000256" key="5">
    <source>
        <dbReference type="ARBA" id="ARBA00023002"/>
    </source>
</evidence>
<dbReference type="EC" id="1.14.12.1" evidence="10"/>
<evidence type="ECO:0000256" key="4">
    <source>
        <dbReference type="ARBA" id="ARBA00022723"/>
    </source>
</evidence>
<keyword evidence="4" id="KW-0479">Metal-binding</keyword>
<comment type="similarity">
    <text evidence="2">Belongs to the bacterial ring-hydroxylating dioxygenase alpha subunit family.</text>
</comment>
<evidence type="ECO:0000259" key="9">
    <source>
        <dbReference type="PROSITE" id="PS51296"/>
    </source>
</evidence>
<keyword evidence="3" id="KW-0001">2Fe-2S</keyword>
<dbReference type="Pfam" id="PF00848">
    <property type="entry name" value="Ring_hydroxyl_A"/>
    <property type="match status" value="1"/>
</dbReference>
<evidence type="ECO:0000313" key="10">
    <source>
        <dbReference type="EMBL" id="MDR7377903.1"/>
    </source>
</evidence>
<organism evidence="10 11">
    <name type="scientific">Rhodoferax ferrireducens</name>
    <dbReference type="NCBI Taxonomy" id="192843"/>
    <lineage>
        <taxon>Bacteria</taxon>
        <taxon>Pseudomonadati</taxon>
        <taxon>Pseudomonadota</taxon>
        <taxon>Betaproteobacteria</taxon>
        <taxon>Burkholderiales</taxon>
        <taxon>Comamonadaceae</taxon>
        <taxon>Rhodoferax</taxon>
    </lineage>
</organism>
<dbReference type="RefSeq" id="WP_310373624.1">
    <property type="nucleotide sequence ID" value="NZ_JAVDXT010000002.1"/>
</dbReference>
<dbReference type="InterPro" id="IPR015881">
    <property type="entry name" value="ARHD_Rieske_2Fe_2S"/>
</dbReference>
<comment type="cofactor">
    <cofactor evidence="1">
        <name>Fe cation</name>
        <dbReference type="ChEBI" id="CHEBI:24875"/>
    </cofactor>
</comment>
<comment type="caution">
    <text evidence="10">The sequence shown here is derived from an EMBL/GenBank/DDBJ whole genome shotgun (WGS) entry which is preliminary data.</text>
</comment>
<dbReference type="InterPro" id="IPR017638">
    <property type="entry name" value="Anthranilate_1-2-diOase_lsu"/>
</dbReference>
<proteinExistence type="inferred from homology"/>
<feature type="domain" description="Rieske" evidence="9">
    <location>
        <begin position="58"/>
        <end position="172"/>
    </location>
</feature>
<dbReference type="Proteomes" id="UP001180487">
    <property type="component" value="Unassembled WGS sequence"/>
</dbReference>
<evidence type="ECO:0000256" key="8">
    <source>
        <dbReference type="ARBA" id="ARBA00023027"/>
    </source>
</evidence>
<reference evidence="10 11" key="1">
    <citation type="submission" date="2023-07" db="EMBL/GenBank/DDBJ databases">
        <title>Sorghum-associated microbial communities from plants grown in Nebraska, USA.</title>
        <authorList>
            <person name="Schachtman D."/>
        </authorList>
    </citation>
    <scope>NUCLEOTIDE SEQUENCE [LARGE SCALE GENOMIC DNA]</scope>
    <source>
        <strain evidence="10 11">BE313</strain>
    </source>
</reference>
<dbReference type="PROSITE" id="PS00570">
    <property type="entry name" value="RING_HYDROXYL_ALPHA"/>
    <property type="match status" value="1"/>
</dbReference>
<dbReference type="PANTHER" id="PTHR43756:SF5">
    <property type="entry name" value="CHOLINE MONOOXYGENASE, CHLOROPLASTIC"/>
    <property type="match status" value="1"/>
</dbReference>
<dbReference type="PROSITE" id="PS51296">
    <property type="entry name" value="RIESKE"/>
    <property type="match status" value="1"/>
</dbReference>
<keyword evidence="5 10" id="KW-0560">Oxidoreductase</keyword>
<protein>
    <submittedName>
        <fullName evidence="10">Anthranilate 1,2-dioxygenase large subunit</fullName>
        <ecNumber evidence="10">1.14.12.1</ecNumber>
    </submittedName>
</protein>
<gene>
    <name evidence="10" type="ORF">J2X19_002582</name>
</gene>
<dbReference type="SUPFAM" id="SSF55961">
    <property type="entry name" value="Bet v1-like"/>
    <property type="match status" value="1"/>
</dbReference>
<dbReference type="InterPro" id="IPR015879">
    <property type="entry name" value="Ring_hydroxy_dOase_asu_C_dom"/>
</dbReference>
<dbReference type="InterPro" id="IPR001663">
    <property type="entry name" value="Rng_hydr_dOase-A"/>
</dbReference>
<dbReference type="InterPro" id="IPR036922">
    <property type="entry name" value="Rieske_2Fe-2S_sf"/>
</dbReference>